<dbReference type="EMBL" id="VZZT01004700">
    <property type="protein sequence ID" value="NXW11060.1"/>
    <property type="molecule type" value="Genomic_DNA"/>
</dbReference>
<dbReference type="Proteomes" id="UP000563060">
    <property type="component" value="Unassembled WGS sequence"/>
</dbReference>
<feature type="domain" description="Caspase family p10" evidence="3">
    <location>
        <begin position="216"/>
        <end position="278"/>
    </location>
</feature>
<protein>
    <submittedName>
        <fullName evidence="5">CASP3 protein</fullName>
    </submittedName>
</protein>
<evidence type="ECO:0000313" key="6">
    <source>
        <dbReference type="Proteomes" id="UP000563060"/>
    </source>
</evidence>
<evidence type="ECO:0000259" key="4">
    <source>
        <dbReference type="PROSITE" id="PS50208"/>
    </source>
</evidence>
<reference evidence="5 6" key="1">
    <citation type="submission" date="2019-09" db="EMBL/GenBank/DDBJ databases">
        <title>Bird 10,000 Genomes (B10K) Project - Family phase.</title>
        <authorList>
            <person name="Zhang G."/>
        </authorList>
    </citation>
    <scope>NUCLEOTIDE SEQUENCE [LARGE SCALE GENOMIC DNA]</scope>
    <source>
        <strain evidence="5">B10K-DU-006-09</strain>
        <tissue evidence="5">Muscle</tissue>
    </source>
</reference>
<evidence type="ECO:0000256" key="2">
    <source>
        <dbReference type="RuleBase" id="RU003971"/>
    </source>
</evidence>
<dbReference type="SMART" id="SM00115">
    <property type="entry name" value="CASc"/>
    <property type="match status" value="1"/>
</dbReference>
<feature type="non-terminal residue" evidence="5">
    <location>
        <position position="1"/>
    </location>
</feature>
<dbReference type="PROSITE" id="PS50208">
    <property type="entry name" value="CASPASE_P20"/>
    <property type="match status" value="1"/>
</dbReference>
<feature type="domain" description="Caspase family p20" evidence="4">
    <location>
        <begin position="5"/>
        <end position="131"/>
    </location>
</feature>
<dbReference type="PROSITE" id="PS50207">
    <property type="entry name" value="CASPASE_P10"/>
    <property type="match status" value="1"/>
</dbReference>
<comment type="similarity">
    <text evidence="1 2">Belongs to the peptidase C14A family.</text>
</comment>
<dbReference type="GO" id="GO:0006508">
    <property type="term" value="P:proteolysis"/>
    <property type="evidence" value="ECO:0007669"/>
    <property type="project" value="InterPro"/>
</dbReference>
<proteinExistence type="inferred from homology"/>
<evidence type="ECO:0000313" key="5">
    <source>
        <dbReference type="EMBL" id="NXW11060.1"/>
    </source>
</evidence>
<sequence>MSQPRQNRALVIVNTNFCSSDGDVVFGTRRGAKREAEQLSNVLSRLNYKVKLMHNKTAKEIEDLYQEECCCEHGDYFVSIISSHGEEGVIFGYDSEPVKLTRIFRILSSDKCPALTKIPKIFFIQACRGAEFDQGVLVECDSSEPEPDCFSDYLSIPPQTVVMFACSPGKGEPLTHQRRAKTFPFGHVAITGPRHSQRCSPSFTLCRLLAFLNVFGSMFLQALLKVLEGEERHLALNRLMTRINWEVAFCCQARGTYEGCKEMPCFVTNLLQEVFPFSA</sequence>
<dbReference type="PRINTS" id="PR00376">
    <property type="entry name" value="IL1BCENZYME"/>
</dbReference>
<dbReference type="InterPro" id="IPR011600">
    <property type="entry name" value="Pept_C14_caspase"/>
</dbReference>
<dbReference type="InterPro" id="IPR001309">
    <property type="entry name" value="Pept_C14_p20"/>
</dbReference>
<feature type="non-terminal residue" evidence="5">
    <location>
        <position position="279"/>
    </location>
</feature>
<dbReference type="InterPro" id="IPR002138">
    <property type="entry name" value="Pept_C14_p10"/>
</dbReference>
<dbReference type="InterPro" id="IPR052039">
    <property type="entry name" value="Caspase-related_regulators"/>
</dbReference>
<dbReference type="PANTHER" id="PTHR22576">
    <property type="entry name" value="MUCOSA ASSOCIATED LYMPHOID TISSUE LYMPHOMA TRANSLOCATION PROTEIN 1/PARACASPASE"/>
    <property type="match status" value="1"/>
</dbReference>
<gene>
    <name evidence="5" type="primary">Casp3_1</name>
    <name evidence="5" type="ORF">FREGRA_R14201</name>
</gene>
<dbReference type="AlphaFoldDB" id="A0A7L3ZG93"/>
<organism evidence="5 6">
    <name type="scientific">Fregetta grallaria</name>
    <name type="common">White-bellied storm-petrel</name>
    <name type="synonym">Procellaria grallaria</name>
    <dbReference type="NCBI Taxonomy" id="79628"/>
    <lineage>
        <taxon>Eukaryota</taxon>
        <taxon>Metazoa</taxon>
        <taxon>Chordata</taxon>
        <taxon>Craniata</taxon>
        <taxon>Vertebrata</taxon>
        <taxon>Euteleostomi</taxon>
        <taxon>Archelosauria</taxon>
        <taxon>Archosauria</taxon>
        <taxon>Dinosauria</taxon>
        <taxon>Saurischia</taxon>
        <taxon>Theropoda</taxon>
        <taxon>Coelurosauria</taxon>
        <taxon>Aves</taxon>
        <taxon>Neognathae</taxon>
        <taxon>Neoaves</taxon>
        <taxon>Aequornithes</taxon>
        <taxon>Procellariiformes</taxon>
        <taxon>Hydrobatidae</taxon>
        <taxon>Fregetta</taxon>
    </lineage>
</organism>
<dbReference type="InterPro" id="IPR029030">
    <property type="entry name" value="Caspase-like_dom_sf"/>
</dbReference>
<accession>A0A7L3ZG93</accession>
<dbReference type="Pfam" id="PF00656">
    <property type="entry name" value="Peptidase_C14"/>
    <property type="match status" value="2"/>
</dbReference>
<dbReference type="GO" id="GO:0004197">
    <property type="term" value="F:cysteine-type endopeptidase activity"/>
    <property type="evidence" value="ECO:0007669"/>
    <property type="project" value="InterPro"/>
</dbReference>
<dbReference type="InterPro" id="IPR015917">
    <property type="entry name" value="Pept_C14A"/>
</dbReference>
<evidence type="ECO:0000259" key="3">
    <source>
        <dbReference type="PROSITE" id="PS50207"/>
    </source>
</evidence>
<dbReference type="Gene3D" id="3.40.50.1460">
    <property type="match status" value="1"/>
</dbReference>
<comment type="caution">
    <text evidence="5">The sequence shown here is derived from an EMBL/GenBank/DDBJ whole genome shotgun (WGS) entry which is preliminary data.</text>
</comment>
<dbReference type="PANTHER" id="PTHR22576:SF41">
    <property type="entry name" value="CASPASE 14, APOPTOSIS-RELATED CYSTEINE PEPTIDASE"/>
    <property type="match status" value="1"/>
</dbReference>
<evidence type="ECO:0000256" key="1">
    <source>
        <dbReference type="ARBA" id="ARBA00010134"/>
    </source>
</evidence>
<keyword evidence="6" id="KW-1185">Reference proteome</keyword>
<name>A0A7L3ZG93_FREGA</name>
<dbReference type="SUPFAM" id="SSF52129">
    <property type="entry name" value="Caspase-like"/>
    <property type="match status" value="1"/>
</dbReference>